<feature type="transmembrane region" description="Helical" evidence="7">
    <location>
        <begin position="246"/>
        <end position="266"/>
    </location>
</feature>
<feature type="transmembrane region" description="Helical" evidence="7">
    <location>
        <begin position="177"/>
        <end position="196"/>
    </location>
</feature>
<evidence type="ECO:0008006" key="10">
    <source>
        <dbReference type="Google" id="ProtNLM"/>
    </source>
</evidence>
<gene>
    <name evidence="8" type="ORF">DSM5745_05127</name>
</gene>
<dbReference type="Gene3D" id="1.20.1740.10">
    <property type="entry name" value="Amino acid/polyamine transporter I"/>
    <property type="match status" value="1"/>
</dbReference>
<evidence type="ECO:0000256" key="7">
    <source>
        <dbReference type="SAM" id="Phobius"/>
    </source>
</evidence>
<dbReference type="InterPro" id="IPR002293">
    <property type="entry name" value="AA/rel_permease1"/>
</dbReference>
<evidence type="ECO:0000256" key="6">
    <source>
        <dbReference type="SAM" id="MobiDB-lite"/>
    </source>
</evidence>
<feature type="region of interest" description="Disordered" evidence="6">
    <location>
        <begin position="1"/>
        <end position="26"/>
    </location>
</feature>
<feature type="transmembrane region" description="Helical" evidence="7">
    <location>
        <begin position="47"/>
        <end position="64"/>
    </location>
</feature>
<proteinExistence type="predicted"/>
<evidence type="ECO:0000313" key="9">
    <source>
        <dbReference type="Proteomes" id="UP000256690"/>
    </source>
</evidence>
<dbReference type="OrthoDB" id="3257095at2759"/>
<evidence type="ECO:0000313" key="8">
    <source>
        <dbReference type="EMBL" id="RDW81570.1"/>
    </source>
</evidence>
<dbReference type="Proteomes" id="UP000256690">
    <property type="component" value="Unassembled WGS sequence"/>
</dbReference>
<keyword evidence="2" id="KW-0813">Transport</keyword>
<dbReference type="PANTHER" id="PTHR45649:SF1">
    <property type="entry name" value="TRANSPORTER, PUTATIVE (EUROFUNG)-RELATED"/>
    <property type="match status" value="1"/>
</dbReference>
<dbReference type="Pfam" id="PF13520">
    <property type="entry name" value="AA_permease_2"/>
    <property type="match status" value="1"/>
</dbReference>
<keyword evidence="3 7" id="KW-0812">Transmembrane</keyword>
<feature type="transmembrane region" description="Helical" evidence="7">
    <location>
        <begin position="512"/>
        <end position="531"/>
    </location>
</feature>
<feature type="transmembrane region" description="Helical" evidence="7">
    <location>
        <begin position="415"/>
        <end position="434"/>
    </location>
</feature>
<evidence type="ECO:0000256" key="2">
    <source>
        <dbReference type="ARBA" id="ARBA00022448"/>
    </source>
</evidence>
<keyword evidence="4 7" id="KW-1133">Transmembrane helix</keyword>
<feature type="transmembrane region" description="Helical" evidence="7">
    <location>
        <begin position="323"/>
        <end position="348"/>
    </location>
</feature>
<dbReference type="AlphaFoldDB" id="A0A3D8S5U3"/>
<comment type="subcellular location">
    <subcellularLocation>
        <location evidence="1">Membrane</location>
        <topology evidence="1">Multi-pass membrane protein</topology>
    </subcellularLocation>
</comment>
<sequence>MSIAAEKKTPPVYSEPHVAGLSGSRSEKKRDDVHLARLGKKPVLRRNFGLLSMLGFSCTILVTWEGLTCLFLQPLTNGGPAGAVYGFIFVWIGTACVFVVLSELASMAPTSGGQYHWVSMLAPRSSVKFLSYISGWLTVIGWQATFATACYLTGTMIQGVAILTHPDYIPASWHPTFYYWAVVAFALAINVVGRGVLPRFETLMLAVHLLGFFAVLIPLVSLAEKSSTADVFAQFVNQGGWSSDGLSFFVGLIGCVFAFAGGDAAVHMSEEIENATVVVPRSILLSVLINGSLGFGMLLAVLFSLGDLDAALASPTGYPFMEIFLHGTSSVAGAAAMTSIIITVCICSSTGMMAATSRQFWSFSRDRGVPGWRVWSRVSTSTAIPIWSVLLTTVVSVLLALIPIGSAVAFNDLCAMSISGLYLSYILVAGLLLWRRLTNEISVPAVSLLASDVDSVAEEPVNTIGAKLVWGPFHVPGIWGVLINIFAIIYALIAVFFSFWPTYSSVTLETMNFSVVGTVSVILLSVLYYFVRARHVYTGPIIETSVGVRPSHG</sequence>
<organism evidence="8 9">
    <name type="scientific">Aspergillus mulundensis</name>
    <dbReference type="NCBI Taxonomy" id="1810919"/>
    <lineage>
        <taxon>Eukaryota</taxon>
        <taxon>Fungi</taxon>
        <taxon>Dikarya</taxon>
        <taxon>Ascomycota</taxon>
        <taxon>Pezizomycotina</taxon>
        <taxon>Eurotiomycetes</taxon>
        <taxon>Eurotiomycetidae</taxon>
        <taxon>Eurotiales</taxon>
        <taxon>Aspergillaceae</taxon>
        <taxon>Aspergillus</taxon>
        <taxon>Aspergillus subgen. Nidulantes</taxon>
    </lineage>
</organism>
<evidence type="ECO:0000256" key="5">
    <source>
        <dbReference type="ARBA" id="ARBA00023136"/>
    </source>
</evidence>
<evidence type="ECO:0000256" key="4">
    <source>
        <dbReference type="ARBA" id="ARBA00022989"/>
    </source>
</evidence>
<feature type="transmembrane region" description="Helical" evidence="7">
    <location>
        <begin position="278"/>
        <end position="303"/>
    </location>
</feature>
<comment type="caution">
    <text evidence="8">The sequence shown here is derived from an EMBL/GenBank/DDBJ whole genome shotgun (WGS) entry which is preliminary data.</text>
</comment>
<dbReference type="RefSeq" id="XP_026604623.1">
    <property type="nucleotide sequence ID" value="XM_026747143.1"/>
</dbReference>
<feature type="transmembrane region" description="Helical" evidence="7">
    <location>
        <begin position="129"/>
        <end position="157"/>
    </location>
</feature>
<dbReference type="GO" id="GO:0016020">
    <property type="term" value="C:membrane"/>
    <property type="evidence" value="ECO:0007669"/>
    <property type="project" value="UniProtKB-SubCell"/>
</dbReference>
<dbReference type="GO" id="GO:0022857">
    <property type="term" value="F:transmembrane transporter activity"/>
    <property type="evidence" value="ECO:0007669"/>
    <property type="project" value="InterPro"/>
</dbReference>
<accession>A0A3D8S5U3</accession>
<evidence type="ECO:0000256" key="3">
    <source>
        <dbReference type="ARBA" id="ARBA00022692"/>
    </source>
</evidence>
<dbReference type="PANTHER" id="PTHR45649">
    <property type="entry name" value="AMINO-ACID PERMEASE BAT1"/>
    <property type="match status" value="1"/>
</dbReference>
<dbReference type="GeneID" id="38115497"/>
<feature type="transmembrane region" description="Helical" evidence="7">
    <location>
        <begin position="386"/>
        <end position="409"/>
    </location>
</feature>
<evidence type="ECO:0000256" key="1">
    <source>
        <dbReference type="ARBA" id="ARBA00004141"/>
    </source>
</evidence>
<name>A0A3D8S5U3_9EURO</name>
<feature type="transmembrane region" description="Helical" evidence="7">
    <location>
        <begin position="203"/>
        <end position="223"/>
    </location>
</feature>
<protein>
    <recommendedName>
        <fullName evidence="10">Choline transport protein</fullName>
    </recommendedName>
</protein>
<dbReference type="EMBL" id="PVWQ01000005">
    <property type="protein sequence ID" value="RDW81570.1"/>
    <property type="molecule type" value="Genomic_DNA"/>
</dbReference>
<dbReference type="STRING" id="1810919.A0A3D8S5U3"/>
<reference evidence="8 9" key="1">
    <citation type="journal article" date="2018" name="IMA Fungus">
        <title>IMA Genome-F 9: Draft genome sequence of Annulohypoxylon stygium, Aspergillus mulundensis, Berkeleyomyces basicola (syn. Thielaviopsis basicola), Ceratocystis smalleyi, two Cercospora beticola strains, Coleophoma cylindrospora, Fusarium fracticaudum, Phialophora cf. hyalina, and Morchella septimelata.</title>
        <authorList>
            <person name="Wingfield B.D."/>
            <person name="Bills G.F."/>
            <person name="Dong Y."/>
            <person name="Huang W."/>
            <person name="Nel W.J."/>
            <person name="Swalarsk-Parry B.S."/>
            <person name="Vaghefi N."/>
            <person name="Wilken P.M."/>
            <person name="An Z."/>
            <person name="de Beer Z.W."/>
            <person name="De Vos L."/>
            <person name="Chen L."/>
            <person name="Duong T.A."/>
            <person name="Gao Y."/>
            <person name="Hammerbacher A."/>
            <person name="Kikkert J.R."/>
            <person name="Li Y."/>
            <person name="Li H."/>
            <person name="Li K."/>
            <person name="Li Q."/>
            <person name="Liu X."/>
            <person name="Ma X."/>
            <person name="Naidoo K."/>
            <person name="Pethybridge S.J."/>
            <person name="Sun J."/>
            <person name="Steenkamp E.T."/>
            <person name="van der Nest M.A."/>
            <person name="van Wyk S."/>
            <person name="Wingfield M.J."/>
            <person name="Xiong C."/>
            <person name="Yue Q."/>
            <person name="Zhang X."/>
        </authorList>
    </citation>
    <scope>NUCLEOTIDE SEQUENCE [LARGE SCALE GENOMIC DNA]</scope>
    <source>
        <strain evidence="8 9">DSM 5745</strain>
    </source>
</reference>
<keyword evidence="5 7" id="KW-0472">Membrane</keyword>
<keyword evidence="9" id="KW-1185">Reference proteome</keyword>
<feature type="transmembrane region" description="Helical" evidence="7">
    <location>
        <begin position="477"/>
        <end position="500"/>
    </location>
</feature>
<feature type="transmembrane region" description="Helical" evidence="7">
    <location>
        <begin position="84"/>
        <end position="108"/>
    </location>
</feature>